<keyword evidence="1 4" id="KW-0378">Hydrolase</keyword>
<proteinExistence type="predicted"/>
<dbReference type="EMBL" id="CP048409">
    <property type="protein sequence ID" value="QIA09211.1"/>
    <property type="molecule type" value="Genomic_DNA"/>
</dbReference>
<dbReference type="KEGG" id="drc:G0Q07_16480"/>
<feature type="domain" description="BD-FAE-like" evidence="3">
    <location>
        <begin position="49"/>
        <end position="171"/>
    </location>
</feature>
<organism evidence="4 5">
    <name type="scientific">Draconibacterium halophilum</name>
    <dbReference type="NCBI Taxonomy" id="2706887"/>
    <lineage>
        <taxon>Bacteria</taxon>
        <taxon>Pseudomonadati</taxon>
        <taxon>Bacteroidota</taxon>
        <taxon>Bacteroidia</taxon>
        <taxon>Marinilabiliales</taxon>
        <taxon>Prolixibacteraceae</taxon>
        <taxon>Draconibacterium</taxon>
    </lineage>
</organism>
<dbReference type="Gene3D" id="3.40.50.1820">
    <property type="entry name" value="alpha/beta hydrolase"/>
    <property type="match status" value="1"/>
</dbReference>
<reference evidence="4 5" key="1">
    <citation type="submission" date="2020-02" db="EMBL/GenBank/DDBJ databases">
        <title>Genome sequencing for Draconibacterium sp. strain M1.</title>
        <authorList>
            <person name="Park S.-J."/>
        </authorList>
    </citation>
    <scope>NUCLEOTIDE SEQUENCE [LARGE SCALE GENOMIC DNA]</scope>
    <source>
        <strain evidence="4 5">M1</strain>
    </source>
</reference>
<dbReference type="GO" id="GO:0016787">
    <property type="term" value="F:hydrolase activity"/>
    <property type="evidence" value="ECO:0007669"/>
    <property type="project" value="UniProtKB-KW"/>
</dbReference>
<dbReference type="InterPro" id="IPR050300">
    <property type="entry name" value="GDXG_lipolytic_enzyme"/>
</dbReference>
<evidence type="ECO:0000256" key="2">
    <source>
        <dbReference type="SAM" id="SignalP"/>
    </source>
</evidence>
<evidence type="ECO:0000256" key="1">
    <source>
        <dbReference type="ARBA" id="ARBA00022801"/>
    </source>
</evidence>
<dbReference type="Proteomes" id="UP000474630">
    <property type="component" value="Chromosome"/>
</dbReference>
<feature type="chain" id="PRO_5025691160" evidence="2">
    <location>
        <begin position="21"/>
        <end position="319"/>
    </location>
</feature>
<gene>
    <name evidence="4" type="ORF">G0Q07_16480</name>
</gene>
<keyword evidence="2" id="KW-0732">Signal</keyword>
<name>A0A6C0RJ73_9BACT</name>
<protein>
    <submittedName>
        <fullName evidence="4">Alpha/beta hydrolase</fullName>
    </submittedName>
</protein>
<dbReference type="InterPro" id="IPR049492">
    <property type="entry name" value="BD-FAE-like_dom"/>
</dbReference>
<dbReference type="PANTHER" id="PTHR48081">
    <property type="entry name" value="AB HYDROLASE SUPERFAMILY PROTEIN C4A8.06C"/>
    <property type="match status" value="1"/>
</dbReference>
<sequence length="319" mass="35550">MHKKLSLVILLFFLAGISFAQERYTSNLFDDIRVETATYATKDGENLDMDIYLPQNDYEPERATIIYVHGGGFSGGERDGENVKSFCTRMANYGYVVASISYRLTRKGKPEGFGCDCPATDKLNTIYSASEDLQDAAFFLIENRHQYSINPQQIILSGSSAGAETVLYTAYQPPYCYGLDSGPVSFAGVIGMAGAVPDTTAIYDESAIPSLLFHGTDDNLVPYATAPHHYCDEDKAGYWIIHGSKTIAEKLDQLEIPYWLHTSCGAAHEINISPVEDYFDVIIEFCKQFAIEKDGDQRHTIIKGKQNAEKYPTYNYCSE</sequence>
<dbReference type="RefSeq" id="WP_163348186.1">
    <property type="nucleotide sequence ID" value="NZ_CP048409.1"/>
</dbReference>
<evidence type="ECO:0000259" key="3">
    <source>
        <dbReference type="Pfam" id="PF20434"/>
    </source>
</evidence>
<dbReference type="Pfam" id="PF20434">
    <property type="entry name" value="BD-FAE"/>
    <property type="match status" value="1"/>
</dbReference>
<evidence type="ECO:0000313" key="4">
    <source>
        <dbReference type="EMBL" id="QIA09211.1"/>
    </source>
</evidence>
<dbReference type="SUPFAM" id="SSF53474">
    <property type="entry name" value="alpha/beta-Hydrolases"/>
    <property type="match status" value="1"/>
</dbReference>
<dbReference type="InterPro" id="IPR029058">
    <property type="entry name" value="AB_hydrolase_fold"/>
</dbReference>
<dbReference type="AlphaFoldDB" id="A0A6C0RJ73"/>
<feature type="signal peptide" evidence="2">
    <location>
        <begin position="1"/>
        <end position="20"/>
    </location>
</feature>
<accession>A0A6C0RJ73</accession>
<keyword evidence="5" id="KW-1185">Reference proteome</keyword>
<evidence type="ECO:0000313" key="5">
    <source>
        <dbReference type="Proteomes" id="UP000474630"/>
    </source>
</evidence>